<accession>B9JNH9</accession>
<dbReference type="KEGG" id="ara:Arad_7653"/>
<dbReference type="PANTHER" id="PTHR42789">
    <property type="entry name" value="D-ISOMER SPECIFIC 2-HYDROXYACID DEHYDROGENASE FAMILY PROTEIN (AFU_ORTHOLOGUE AFUA_6G10090)"/>
    <property type="match status" value="1"/>
</dbReference>
<keyword evidence="4" id="KW-0520">NAD</keyword>
<proteinExistence type="inferred from homology"/>
<reference evidence="8 9" key="1">
    <citation type="journal article" date="2009" name="J. Bacteriol.">
        <title>Genome sequences of three Agrobacterium biovars help elucidate the evolution of multichromosome genomes in bacteria.</title>
        <authorList>
            <person name="Slater S.C."/>
            <person name="Goldman B.S."/>
            <person name="Goodner B."/>
            <person name="Setubal J.C."/>
            <person name="Farrand S.K."/>
            <person name="Nester E.W."/>
            <person name="Burr T.J."/>
            <person name="Banta L."/>
            <person name="Dickerman A.W."/>
            <person name="Paulsen I."/>
            <person name="Otten L."/>
            <person name="Suen G."/>
            <person name="Welch R."/>
            <person name="Almeida N.F."/>
            <person name="Arnold F."/>
            <person name="Burton O.T."/>
            <person name="Du Z."/>
            <person name="Ewing A."/>
            <person name="Godsy E."/>
            <person name="Heisel S."/>
            <person name="Houmiel K.L."/>
            <person name="Jhaveri J."/>
            <person name="Lu J."/>
            <person name="Miller N.M."/>
            <person name="Norton S."/>
            <person name="Chen Q."/>
            <person name="Phoolcharoen W."/>
            <person name="Ohlin V."/>
            <person name="Ondrusek D."/>
            <person name="Pride N."/>
            <person name="Stricklin S.L."/>
            <person name="Sun J."/>
            <person name="Wheeler C."/>
            <person name="Wilson L."/>
            <person name="Zhu H."/>
            <person name="Wood D.W."/>
        </authorList>
    </citation>
    <scope>NUCLEOTIDE SEQUENCE [LARGE SCALE GENOMIC DNA]</scope>
    <source>
        <strain evidence="9">K84 / ATCC BAA-868</strain>
    </source>
</reference>
<dbReference type="Proteomes" id="UP000001600">
    <property type="component" value="Chromosome 2"/>
</dbReference>
<keyword evidence="2" id="KW-0028">Amino-acid biosynthesis</keyword>
<evidence type="ECO:0000313" key="9">
    <source>
        <dbReference type="Proteomes" id="UP000001600"/>
    </source>
</evidence>
<evidence type="ECO:0000256" key="3">
    <source>
        <dbReference type="ARBA" id="ARBA00023002"/>
    </source>
</evidence>
<comment type="similarity">
    <text evidence="1 5">Belongs to the D-isomer specific 2-hydroxyacid dehydrogenase family.</text>
</comment>
<dbReference type="Gene3D" id="3.40.50.720">
    <property type="entry name" value="NAD(P)-binding Rossmann-like Domain"/>
    <property type="match status" value="2"/>
</dbReference>
<dbReference type="InterPro" id="IPR029752">
    <property type="entry name" value="D-isomer_DH_CS1"/>
</dbReference>
<dbReference type="GO" id="GO:0008652">
    <property type="term" value="P:amino acid biosynthetic process"/>
    <property type="evidence" value="ECO:0007669"/>
    <property type="project" value="UniProtKB-KW"/>
</dbReference>
<evidence type="ECO:0000256" key="1">
    <source>
        <dbReference type="ARBA" id="ARBA00005854"/>
    </source>
</evidence>
<dbReference type="InterPro" id="IPR050857">
    <property type="entry name" value="D-2-hydroxyacid_DH"/>
</dbReference>
<dbReference type="SUPFAM" id="SSF52283">
    <property type="entry name" value="Formate/glycerate dehydrogenase catalytic domain-like"/>
    <property type="match status" value="1"/>
</dbReference>
<sequence>MISVRYDMTKARKILVNTEQFKNGDALFEPLIAAGYSVEVNETFRLPSEAELIEKLKDGVVATIAGGEPYTARVLETAPDLKIVARWGVGYDKVDVAAATKAGIPVAMAFGANHESVAEYAYALALALACRIGPRDAMVKSGKWFFDGFHPGLWGRTAGIIGLGRIGGAMARRCVAGGMTVLVYDPFASDEQLASLGAQRAELNEVFSRADLISVHAPSTPETRHLVNAERLALIKPTAILVNTSRGPLIDETALVAAIDAGRIGGVGLDVFEIEPLPEASKLRSFDNVLFSPHVSGMDRMAERLVTERCVSNILEYLGGRPQAIVPYVVNPQVLAG</sequence>
<dbReference type="Pfam" id="PF02826">
    <property type="entry name" value="2-Hacid_dh_C"/>
    <property type="match status" value="1"/>
</dbReference>
<feature type="domain" description="D-isomer specific 2-hydroxyacid dehydrogenase NAD-binding" evidence="7">
    <location>
        <begin position="123"/>
        <end position="296"/>
    </location>
</feature>
<evidence type="ECO:0000259" key="6">
    <source>
        <dbReference type="Pfam" id="PF00389"/>
    </source>
</evidence>
<dbReference type="SUPFAM" id="SSF51735">
    <property type="entry name" value="NAD(P)-binding Rossmann-fold domains"/>
    <property type="match status" value="1"/>
</dbReference>
<organism evidence="8 9">
    <name type="scientific">Rhizobium rhizogenes (strain K84 / ATCC BAA-868)</name>
    <name type="common">Agrobacterium radiobacter</name>
    <dbReference type="NCBI Taxonomy" id="311403"/>
    <lineage>
        <taxon>Bacteria</taxon>
        <taxon>Pseudomonadati</taxon>
        <taxon>Pseudomonadota</taxon>
        <taxon>Alphaproteobacteria</taxon>
        <taxon>Hyphomicrobiales</taxon>
        <taxon>Rhizobiaceae</taxon>
        <taxon>Rhizobium/Agrobacterium group</taxon>
        <taxon>Rhizobium</taxon>
    </lineage>
</organism>
<gene>
    <name evidence="8" type="primary">serA</name>
    <name evidence="8" type="ordered locus">Arad_7653</name>
</gene>
<evidence type="ECO:0000256" key="4">
    <source>
        <dbReference type="ARBA" id="ARBA00023027"/>
    </source>
</evidence>
<dbReference type="EMBL" id="CP000629">
    <property type="protein sequence ID" value="ACM29110.1"/>
    <property type="molecule type" value="Genomic_DNA"/>
</dbReference>
<evidence type="ECO:0000313" key="8">
    <source>
        <dbReference type="EMBL" id="ACM29110.1"/>
    </source>
</evidence>
<dbReference type="AlphaFoldDB" id="B9JNH9"/>
<keyword evidence="3 5" id="KW-0560">Oxidoreductase</keyword>
<dbReference type="eggNOG" id="COG0111">
    <property type="taxonomic scope" value="Bacteria"/>
</dbReference>
<name>B9JNH9_RHIR8</name>
<feature type="domain" description="D-isomer specific 2-hydroxyacid dehydrogenase catalytic" evidence="6">
    <location>
        <begin position="34"/>
        <end position="322"/>
    </location>
</feature>
<evidence type="ECO:0000256" key="2">
    <source>
        <dbReference type="ARBA" id="ARBA00022605"/>
    </source>
</evidence>
<evidence type="ECO:0000259" key="7">
    <source>
        <dbReference type="Pfam" id="PF02826"/>
    </source>
</evidence>
<dbReference type="GO" id="GO:0016616">
    <property type="term" value="F:oxidoreductase activity, acting on the CH-OH group of donors, NAD or NADP as acceptor"/>
    <property type="evidence" value="ECO:0007669"/>
    <property type="project" value="InterPro"/>
</dbReference>
<dbReference type="InterPro" id="IPR006139">
    <property type="entry name" value="D-isomer_2_OHA_DH_cat_dom"/>
</dbReference>
<dbReference type="Pfam" id="PF00389">
    <property type="entry name" value="2-Hacid_dh"/>
    <property type="match status" value="1"/>
</dbReference>
<protein>
    <submittedName>
        <fullName evidence="8">D-3-phosphoglycerate dehydrogenase protein</fullName>
    </submittedName>
</protein>
<evidence type="ECO:0000256" key="5">
    <source>
        <dbReference type="RuleBase" id="RU003719"/>
    </source>
</evidence>
<dbReference type="PANTHER" id="PTHR42789:SF1">
    <property type="entry name" value="D-ISOMER SPECIFIC 2-HYDROXYACID DEHYDROGENASE FAMILY PROTEIN (AFU_ORTHOLOGUE AFUA_6G10090)"/>
    <property type="match status" value="1"/>
</dbReference>
<dbReference type="PROSITE" id="PS00065">
    <property type="entry name" value="D_2_HYDROXYACID_DH_1"/>
    <property type="match status" value="1"/>
</dbReference>
<dbReference type="HOGENOM" id="CLU_019796_1_3_5"/>
<dbReference type="InterPro" id="IPR006140">
    <property type="entry name" value="D-isomer_DH_NAD-bd"/>
</dbReference>
<dbReference type="STRING" id="311403.Arad_7653"/>
<dbReference type="CDD" id="cd12172">
    <property type="entry name" value="PGDH_like_2"/>
    <property type="match status" value="1"/>
</dbReference>
<dbReference type="InterPro" id="IPR036291">
    <property type="entry name" value="NAD(P)-bd_dom_sf"/>
</dbReference>
<dbReference type="GO" id="GO:0051287">
    <property type="term" value="F:NAD binding"/>
    <property type="evidence" value="ECO:0007669"/>
    <property type="project" value="InterPro"/>
</dbReference>